<gene>
    <name evidence="1" type="ORF">N0F65_004009</name>
</gene>
<comment type="caution">
    <text evidence="1">The sequence shown here is derived from an EMBL/GenBank/DDBJ whole genome shotgun (WGS) entry which is preliminary data.</text>
</comment>
<organism evidence="1 2">
    <name type="scientific">Lagenidium giganteum</name>
    <dbReference type="NCBI Taxonomy" id="4803"/>
    <lineage>
        <taxon>Eukaryota</taxon>
        <taxon>Sar</taxon>
        <taxon>Stramenopiles</taxon>
        <taxon>Oomycota</taxon>
        <taxon>Peronosporomycetes</taxon>
        <taxon>Pythiales</taxon>
        <taxon>Pythiaceae</taxon>
    </lineage>
</organism>
<dbReference type="EMBL" id="DAKRPA010000097">
    <property type="protein sequence ID" value="DAZ98793.1"/>
    <property type="molecule type" value="Genomic_DNA"/>
</dbReference>
<reference evidence="1" key="1">
    <citation type="submission" date="2022-11" db="EMBL/GenBank/DDBJ databases">
        <authorList>
            <person name="Morgan W.R."/>
            <person name="Tartar A."/>
        </authorList>
    </citation>
    <scope>NUCLEOTIDE SEQUENCE</scope>
    <source>
        <strain evidence="1">ARSEF 373</strain>
    </source>
</reference>
<keyword evidence="2" id="KW-1185">Reference proteome</keyword>
<sequence length="296" mass="33011">MQGLPNDFYPQLELILAPILSHLFNACMRVAQEPPSVLTAYIYTLKSKHNQRPDAASDHFHSVLCLHTDCTDGPHTDPWLTRAVFKLGFTPLTPSNLALQPLYDRIENTIELSGIPHVSHTTGPLVVAGHECAELPILTDILHDFGKVAGLQVNPSKTAIVNLHEDGSILDGDYHTVDRFTAIRYLGVPSLFLIPPQAGMLCDNNVQGIVIPKLLYVSEHYWPTSAMLQELQDFVHRFIWAGDFRDEPVRAKFCSLRPGKNVSRAHYGYSVDPSKIWAPSAQDGVDTGNHRHRRAI</sequence>
<accession>A0AAV2YYE1</accession>
<reference evidence="1" key="2">
    <citation type="journal article" date="2023" name="Microbiol Resour">
        <title>Decontamination and Annotation of the Draft Genome Sequence of the Oomycete Lagenidium giganteum ARSEF 373.</title>
        <authorList>
            <person name="Morgan W.R."/>
            <person name="Tartar A."/>
        </authorList>
    </citation>
    <scope>NUCLEOTIDE SEQUENCE</scope>
    <source>
        <strain evidence="1">ARSEF 373</strain>
    </source>
</reference>
<proteinExistence type="predicted"/>
<dbReference type="Proteomes" id="UP001146120">
    <property type="component" value="Unassembled WGS sequence"/>
</dbReference>
<evidence type="ECO:0000313" key="2">
    <source>
        <dbReference type="Proteomes" id="UP001146120"/>
    </source>
</evidence>
<name>A0AAV2YYE1_9STRA</name>
<evidence type="ECO:0000313" key="1">
    <source>
        <dbReference type="EMBL" id="DAZ98793.1"/>
    </source>
</evidence>
<dbReference type="AlphaFoldDB" id="A0AAV2YYE1"/>
<protein>
    <submittedName>
        <fullName evidence="1">Uncharacterized protein</fullName>
    </submittedName>
</protein>